<feature type="coiled-coil region" evidence="1">
    <location>
        <begin position="127"/>
        <end position="154"/>
    </location>
</feature>
<feature type="chain" id="PRO_5009614081" evidence="2">
    <location>
        <begin position="35"/>
        <end position="167"/>
    </location>
</feature>
<accession>A0A1J0KU92</accession>
<sequence>MSYMVGDIVKKIISFSLMLVALVCSYGFASSNVAEDSSCKDDKKHKEIYVNIYAKNSNDAEVVSKLLPKSDTNYTVFYCTENSWCEIVNQENGNTGWINMEELKKAEEAYMKQNQKKIMFQKMISHMHSQDKRIEQLEIQIVNMQKELVSILQAQQQQINRLSQGRY</sequence>
<name>A0A1J0KU92_9GAMM</name>
<dbReference type="EMBL" id="CP009654">
    <property type="protein sequence ID" value="APC97204.1"/>
    <property type="molecule type" value="Genomic_DNA"/>
</dbReference>
<feature type="signal peptide" evidence="2">
    <location>
        <begin position="1"/>
        <end position="34"/>
    </location>
</feature>
<dbReference type="Proteomes" id="UP000182521">
    <property type="component" value="Chromosome"/>
</dbReference>
<dbReference type="AlphaFoldDB" id="A0A1J0KU92"/>
<protein>
    <submittedName>
        <fullName evidence="3">Bacterial SH3 domain protein</fullName>
    </submittedName>
</protein>
<keyword evidence="4" id="KW-1185">Reference proteome</keyword>
<evidence type="ECO:0000256" key="2">
    <source>
        <dbReference type="SAM" id="SignalP"/>
    </source>
</evidence>
<proteinExistence type="predicted"/>
<keyword evidence="2" id="KW-0732">Signal</keyword>
<gene>
    <name evidence="3" type="ORF">KX01_1220</name>
</gene>
<evidence type="ECO:0000313" key="3">
    <source>
        <dbReference type="EMBL" id="APC97204.1"/>
    </source>
</evidence>
<dbReference type="STRING" id="1542390.KX01_1220"/>
<evidence type="ECO:0000256" key="1">
    <source>
        <dbReference type="SAM" id="Coils"/>
    </source>
</evidence>
<dbReference type="KEGG" id="frc:KX01_1220"/>
<organism evidence="3 4">
    <name type="scientific">Francisella frigiditurris</name>
    <dbReference type="NCBI Taxonomy" id="1542390"/>
    <lineage>
        <taxon>Bacteria</taxon>
        <taxon>Pseudomonadati</taxon>
        <taxon>Pseudomonadota</taxon>
        <taxon>Gammaproteobacteria</taxon>
        <taxon>Thiotrichales</taxon>
        <taxon>Francisellaceae</taxon>
        <taxon>Francisella</taxon>
    </lineage>
</organism>
<evidence type="ECO:0000313" key="4">
    <source>
        <dbReference type="Proteomes" id="UP000182521"/>
    </source>
</evidence>
<keyword evidence="1" id="KW-0175">Coiled coil</keyword>
<reference evidence="4" key="1">
    <citation type="submission" date="2014-10" db="EMBL/GenBank/DDBJ databases">
        <authorList>
            <person name="Kuske C.R."/>
            <person name="Challacombe J.F."/>
            <person name="Daligault H.E."/>
            <person name="Davenport K.W."/>
            <person name="Johnson S.L."/>
            <person name="Siddaramappa S."/>
            <person name="Petersen J.M."/>
        </authorList>
    </citation>
    <scope>NUCLEOTIDE SEQUENCE [LARGE SCALE GENOMIC DNA]</scope>
    <source>
        <strain evidence="4">CA97-1460</strain>
    </source>
</reference>